<keyword evidence="1" id="KW-0677">Repeat</keyword>
<dbReference type="Proteomes" id="UP000002195">
    <property type="component" value="Unassembled WGS sequence"/>
</dbReference>
<evidence type="ECO:0000313" key="3">
    <source>
        <dbReference type="Proteomes" id="UP000002195"/>
    </source>
</evidence>
<dbReference type="EMBL" id="AAFI02000162">
    <property type="protein sequence ID" value="EAL62294.1"/>
    <property type="molecule type" value="Genomic_DNA"/>
</dbReference>
<dbReference type="KEGG" id="ddi:DDB_G0290335"/>
<dbReference type="dictyBase" id="DDB_G0290335"/>
<dbReference type="PaxDb" id="44689-DDB0188844"/>
<dbReference type="Pfam" id="PF05725">
    <property type="entry name" value="FNIP"/>
    <property type="match status" value="4"/>
</dbReference>
<dbReference type="AlphaFoldDB" id="Q54G76"/>
<dbReference type="InterPro" id="IPR051251">
    <property type="entry name" value="STK_FNIP-Repeat"/>
</dbReference>
<reference evidence="2 3" key="1">
    <citation type="journal article" date="2005" name="Nature">
        <title>The genome of the social amoeba Dictyostelium discoideum.</title>
        <authorList>
            <consortium name="The Dictyostelium discoideum Sequencing Consortium"/>
            <person name="Eichinger L."/>
            <person name="Pachebat J.A."/>
            <person name="Glockner G."/>
            <person name="Rajandream M.A."/>
            <person name="Sucgang R."/>
            <person name="Berriman M."/>
            <person name="Song J."/>
            <person name="Olsen R."/>
            <person name="Szafranski K."/>
            <person name="Xu Q."/>
            <person name="Tunggal B."/>
            <person name="Kummerfeld S."/>
            <person name="Madera M."/>
            <person name="Konfortov B.A."/>
            <person name="Rivero F."/>
            <person name="Bankier A.T."/>
            <person name="Lehmann R."/>
            <person name="Hamlin N."/>
            <person name="Davies R."/>
            <person name="Gaudet P."/>
            <person name="Fey P."/>
            <person name="Pilcher K."/>
            <person name="Chen G."/>
            <person name="Saunders D."/>
            <person name="Sodergren E."/>
            <person name="Davis P."/>
            <person name="Kerhornou A."/>
            <person name="Nie X."/>
            <person name="Hall N."/>
            <person name="Anjard C."/>
            <person name="Hemphill L."/>
            <person name="Bason N."/>
            <person name="Farbrother P."/>
            <person name="Desany B."/>
            <person name="Just E."/>
            <person name="Morio T."/>
            <person name="Rost R."/>
            <person name="Churcher C."/>
            <person name="Cooper J."/>
            <person name="Haydock S."/>
            <person name="van Driessche N."/>
            <person name="Cronin A."/>
            <person name="Goodhead I."/>
            <person name="Muzny D."/>
            <person name="Mourier T."/>
            <person name="Pain A."/>
            <person name="Lu M."/>
            <person name="Harper D."/>
            <person name="Lindsay R."/>
            <person name="Hauser H."/>
            <person name="James K."/>
            <person name="Quiles M."/>
            <person name="Madan Babu M."/>
            <person name="Saito T."/>
            <person name="Buchrieser C."/>
            <person name="Wardroper A."/>
            <person name="Felder M."/>
            <person name="Thangavelu M."/>
            <person name="Johnson D."/>
            <person name="Knights A."/>
            <person name="Loulseged H."/>
            <person name="Mungall K."/>
            <person name="Oliver K."/>
            <person name="Price C."/>
            <person name="Quail M.A."/>
            <person name="Urushihara H."/>
            <person name="Hernandez J."/>
            <person name="Rabbinowitsch E."/>
            <person name="Steffen D."/>
            <person name="Sanders M."/>
            <person name="Ma J."/>
            <person name="Kohara Y."/>
            <person name="Sharp S."/>
            <person name="Simmonds M."/>
            <person name="Spiegler S."/>
            <person name="Tivey A."/>
            <person name="Sugano S."/>
            <person name="White B."/>
            <person name="Walker D."/>
            <person name="Woodward J."/>
            <person name="Winckler T."/>
            <person name="Tanaka Y."/>
            <person name="Shaulsky G."/>
            <person name="Schleicher M."/>
            <person name="Weinstock G."/>
            <person name="Rosenthal A."/>
            <person name="Cox E.C."/>
            <person name="Chisholm R.L."/>
            <person name="Gibbs R."/>
            <person name="Loomis W.F."/>
            <person name="Platzer M."/>
            <person name="Kay R.R."/>
            <person name="Williams J."/>
            <person name="Dear P.H."/>
            <person name="Noegel A.A."/>
            <person name="Barrell B."/>
            <person name="Kuspa A."/>
        </authorList>
    </citation>
    <scope>NUCLEOTIDE SEQUENCE [LARGE SCALE GENOMIC DNA]</scope>
    <source>
        <strain evidence="2 3">AX4</strain>
    </source>
</reference>
<protein>
    <recommendedName>
        <fullName evidence="4">FNIP repeat-containing protein</fullName>
    </recommendedName>
</protein>
<dbReference type="GeneID" id="8627612"/>
<dbReference type="SMR" id="Q54G76"/>
<gene>
    <name evidence="2" type="ORF">DDB_G0290335</name>
</gene>
<evidence type="ECO:0008006" key="4">
    <source>
        <dbReference type="Google" id="ProtNLM"/>
    </source>
</evidence>
<dbReference type="InterPro" id="IPR008615">
    <property type="entry name" value="FNIP"/>
</dbReference>
<dbReference type="VEuPathDB" id="AmoebaDB:DDB_G0290335"/>
<accession>Q54G76</accession>
<dbReference type="HOGENOM" id="CLU_029080_1_0_1"/>
<proteinExistence type="predicted"/>
<evidence type="ECO:0000256" key="1">
    <source>
        <dbReference type="ARBA" id="ARBA00022737"/>
    </source>
</evidence>
<name>Q54G76_DICDI</name>
<dbReference type="InParanoid" id="Q54G76"/>
<comment type="caution">
    <text evidence="2">The sequence shown here is derived from an EMBL/GenBank/DDBJ whole genome shotgun (WGS) entry which is preliminary data.</text>
</comment>
<dbReference type="RefSeq" id="XP_635807.1">
    <property type="nucleotide sequence ID" value="XM_630715.1"/>
</dbReference>
<evidence type="ECO:0000313" key="2">
    <source>
        <dbReference type="EMBL" id="EAL62294.1"/>
    </source>
</evidence>
<sequence length="359" mass="41814">MNIKKDTNILFLKVWRNIVIREIILYHLRLFKSNFIFKINNVKGFNNKKNKYYVQKIEINFNVELKEDIFSKYLNLTSLKFSNKFNKSIDNLTLTNNIKYLEFGNLFNQSLKPLDQLFQPNNSLESIKFGNNFNQKLIFNNNIENQSILFTHLKTLKFGIYFNKPLFNIPNSITHLEFGREFNQDFSFSSNNGDGGDSGDGGEQPNLKCLKFVGRYNKILKVGQLPSSLKILYLSDQFNLKLFKGMLPEGLEELYFQSSYNQELKPNESIPSTVKLIKLSYSFNQELSVGVFPPNIETIIFGELFSKPIKIGIIPESVKYLKLPKFYKTYLTYLPQPPAISELYSIPPNSYKNLSFYEN</sequence>
<organism evidence="2 3">
    <name type="scientific">Dictyostelium discoideum</name>
    <name type="common">Social amoeba</name>
    <dbReference type="NCBI Taxonomy" id="44689"/>
    <lineage>
        <taxon>Eukaryota</taxon>
        <taxon>Amoebozoa</taxon>
        <taxon>Evosea</taxon>
        <taxon>Eumycetozoa</taxon>
        <taxon>Dictyostelia</taxon>
        <taxon>Dictyosteliales</taxon>
        <taxon>Dictyosteliaceae</taxon>
        <taxon>Dictyostelium</taxon>
    </lineage>
</organism>
<dbReference type="PhylomeDB" id="Q54G76"/>
<keyword evidence="3" id="KW-1185">Reference proteome</keyword>
<dbReference type="OMA" id="REIILYH"/>
<dbReference type="PANTHER" id="PTHR32134">
    <property type="entry name" value="FNIP REPEAT-CONTAINING PROTEIN"/>
    <property type="match status" value="1"/>
</dbReference>
<dbReference type="SUPFAM" id="SSF52058">
    <property type="entry name" value="L domain-like"/>
    <property type="match status" value="1"/>
</dbReference>
<dbReference type="PANTHER" id="PTHR32134:SF169">
    <property type="entry name" value="FNIP REPEAT-CONTAINING PROTEIN-RELATED"/>
    <property type="match status" value="1"/>
</dbReference>